<feature type="transmembrane region" description="Helical" evidence="1">
    <location>
        <begin position="32"/>
        <end position="53"/>
    </location>
</feature>
<name>A0A482T7V4_9EURY</name>
<dbReference type="OMA" id="SLLAHWV"/>
<keyword evidence="1" id="KW-0472">Membrane</keyword>
<protein>
    <submittedName>
        <fullName evidence="2">Cytochrome C oxidase subunit I</fullName>
    </submittedName>
</protein>
<evidence type="ECO:0000313" key="2">
    <source>
        <dbReference type="EMBL" id="RYJ13894.1"/>
    </source>
</evidence>
<evidence type="ECO:0000313" key="3">
    <source>
        <dbReference type="Proteomes" id="UP000294028"/>
    </source>
</evidence>
<feature type="transmembrane region" description="Helical" evidence="1">
    <location>
        <begin position="83"/>
        <end position="109"/>
    </location>
</feature>
<feature type="transmembrane region" description="Helical" evidence="1">
    <location>
        <begin position="141"/>
        <end position="165"/>
    </location>
</feature>
<proteinExistence type="predicted"/>
<reference evidence="2 3" key="1">
    <citation type="submission" date="2018-12" db="EMBL/GenBank/DDBJ databases">
        <title>Genome analysis provides insights into bioremediation potentialities of Halogeometricum borinquense strain N11.</title>
        <authorList>
            <person name="Najjari A."/>
            <person name="Youssef N."/>
            <person name="Fhoula I."/>
            <person name="Ben Dhia O."/>
            <person name="Mahjoubi M."/>
            <person name="Ouzari H.I."/>
            <person name="Cherif A."/>
        </authorList>
    </citation>
    <scope>NUCLEOTIDE SEQUENCE [LARGE SCALE GENOMIC DNA]</scope>
    <source>
        <strain evidence="2 3">N11</strain>
    </source>
</reference>
<feature type="transmembrane region" description="Helical" evidence="1">
    <location>
        <begin position="116"/>
        <end position="135"/>
    </location>
</feature>
<dbReference type="Proteomes" id="UP000294028">
    <property type="component" value="Unassembled WGS sequence"/>
</dbReference>
<evidence type="ECO:0000256" key="1">
    <source>
        <dbReference type="SAM" id="Phobius"/>
    </source>
</evidence>
<comment type="caution">
    <text evidence="2">The sequence shown here is derived from an EMBL/GenBank/DDBJ whole genome shotgun (WGS) entry which is preliminary data.</text>
</comment>
<dbReference type="Pfam" id="PF20587">
    <property type="entry name" value="DUF6789"/>
    <property type="match status" value="1"/>
</dbReference>
<dbReference type="EMBL" id="RZHH01000002">
    <property type="protein sequence ID" value="RYJ13894.1"/>
    <property type="molecule type" value="Genomic_DNA"/>
</dbReference>
<keyword evidence="1" id="KW-1133">Transmembrane helix</keyword>
<accession>A0A482T7V4</accession>
<organism evidence="2 3">
    <name type="scientific">Halogeometricum borinquense</name>
    <dbReference type="NCBI Taxonomy" id="60847"/>
    <lineage>
        <taxon>Archaea</taxon>
        <taxon>Methanobacteriati</taxon>
        <taxon>Methanobacteriota</taxon>
        <taxon>Stenosarchaea group</taxon>
        <taxon>Halobacteria</taxon>
        <taxon>Halobacteriales</taxon>
        <taxon>Haloferacaceae</taxon>
        <taxon>Halogeometricum</taxon>
    </lineage>
</organism>
<dbReference type="InterPro" id="IPR046739">
    <property type="entry name" value="DUF6789"/>
</dbReference>
<dbReference type="AlphaFoldDB" id="A0A482T7V4"/>
<sequence length="176" mass="19002">MKSDTMSGEIQERDSVGVDETLEPFDIPITRHVVSVAMLGGLAGTVLMMPILVGIPELLGLFTTTPITQFAGFAQFFGLEPTLALGIFLFGFGGTVVLPLTFLVLGAFLPPESPRYLRGATFATFFWTGFVPAFWPDAGILTIASFLVFSLLAHWVYGLTLGVVIHRVTGVPQHQV</sequence>
<gene>
    <name evidence="2" type="ORF">ELS19_07880</name>
</gene>
<keyword evidence="1" id="KW-0812">Transmembrane</keyword>